<comment type="caution">
    <text evidence="1">The sequence shown here is derived from an EMBL/GenBank/DDBJ whole genome shotgun (WGS) entry which is preliminary data.</text>
</comment>
<gene>
    <name evidence="1" type="ORF">C4N26_12555</name>
</gene>
<organism evidence="1 2">
    <name type="scientific">Faecalibacterium prausnitzii</name>
    <dbReference type="NCBI Taxonomy" id="853"/>
    <lineage>
        <taxon>Bacteria</taxon>
        <taxon>Bacillati</taxon>
        <taxon>Bacillota</taxon>
        <taxon>Clostridia</taxon>
        <taxon>Eubacteriales</taxon>
        <taxon>Oscillospiraceae</taxon>
        <taxon>Faecalibacterium</taxon>
    </lineage>
</organism>
<evidence type="ECO:0000313" key="1">
    <source>
        <dbReference type="EMBL" id="RAW52523.1"/>
    </source>
</evidence>
<accession>A0A329TUB6</accession>
<evidence type="ECO:0000313" key="2">
    <source>
        <dbReference type="Proteomes" id="UP000251144"/>
    </source>
</evidence>
<dbReference type="AlphaFoldDB" id="A0A329TUB6"/>
<reference evidence="1 2" key="1">
    <citation type="submission" date="2018-02" db="EMBL/GenBank/DDBJ databases">
        <title>Complete genome sequencing of Faecalibacterium prausnitzii strains isolated from the human gut.</title>
        <authorList>
            <person name="Fitzgerald B.C."/>
            <person name="Shkoporov A.N."/>
            <person name="Ross P.R."/>
            <person name="Hill C."/>
        </authorList>
    </citation>
    <scope>NUCLEOTIDE SEQUENCE [LARGE SCALE GENOMIC DNA]</scope>
    <source>
        <strain evidence="1 2">APC942/32-1</strain>
    </source>
</reference>
<dbReference type="RefSeq" id="WP_158401592.1">
    <property type="nucleotide sequence ID" value="NZ_PRLB01000015.1"/>
</dbReference>
<proteinExistence type="predicted"/>
<protein>
    <recommendedName>
        <fullName evidence="3">Baseplate protein J-like domain-containing protein</fullName>
    </recommendedName>
</protein>
<sequence>MEYGITADGFSMRRLDEIYNDSCKRFEDEIGVNPSENPQSLMNVLFTIFADAPAELWEAFAASYQQLFPNTAEGIALDNAMQIGGVNRIGQARTKYTLSCTGREGTVIPAGALVQSSTYPQRQFQAKGVSTISSANWRRIGIRPIESVSGTITFEFGVSRNATSGEVGSYSESASITKQLSVSSYSDAYTKILVELQKFDALTKFGIKVEDSTDERGNHTIVLSASGAADSFSASLCRYITVVDVTSNILFESVEYGNYVQADKTIDQIVTSVDGWDSCINEIPPIKGRLTQRDSEARTSYTNRVASRGTGTVNAIVSLLYSDVEGVTFAAGYQNDDDEKDTAGRPPHCIEIVVQGGSDEDVAGIIWENKSGGIRAYGSHYAYATDINGTRQYVEFTRVNDVYLLLSVKVTSAGGLDDDFEARIKSLLMEEILSAGTSVRLQKFIRPIMENVSGVDYIEIRGLLSERPDIEGVEDSAMLTGVVPVSINQQPVVTMNGIRVVKA</sequence>
<evidence type="ECO:0008006" key="3">
    <source>
        <dbReference type="Google" id="ProtNLM"/>
    </source>
</evidence>
<name>A0A329TUB6_9FIRM</name>
<dbReference type="Proteomes" id="UP000251144">
    <property type="component" value="Unassembled WGS sequence"/>
</dbReference>
<dbReference type="EMBL" id="PRLB01000015">
    <property type="protein sequence ID" value="RAW52523.1"/>
    <property type="molecule type" value="Genomic_DNA"/>
</dbReference>
<dbReference type="OrthoDB" id="7904838at2"/>